<keyword evidence="2" id="KW-1185">Reference proteome</keyword>
<reference evidence="1 2" key="1">
    <citation type="journal article" date="2019" name="Genome Biol. Evol.">
        <title>Insights into the evolution of the New World diploid cottons (Gossypium, subgenus Houzingenia) based on genome sequencing.</title>
        <authorList>
            <person name="Grover C.E."/>
            <person name="Arick M.A. 2nd"/>
            <person name="Thrash A."/>
            <person name="Conover J.L."/>
            <person name="Sanders W.S."/>
            <person name="Peterson D.G."/>
            <person name="Frelichowski J.E."/>
            <person name="Scheffler J.A."/>
            <person name="Scheffler B.E."/>
            <person name="Wendel J.F."/>
        </authorList>
    </citation>
    <scope>NUCLEOTIDE SEQUENCE [LARGE SCALE GENOMIC DNA]</scope>
    <source>
        <strain evidence="1">4</strain>
        <tissue evidence="1">Leaf</tissue>
    </source>
</reference>
<proteinExistence type="predicted"/>
<protein>
    <submittedName>
        <fullName evidence="1">Uncharacterized protein</fullName>
    </submittedName>
</protein>
<dbReference type="EMBL" id="JABEZV010000012">
    <property type="protein sequence ID" value="MBA0726641.1"/>
    <property type="molecule type" value="Genomic_DNA"/>
</dbReference>
<organism evidence="1 2">
    <name type="scientific">Gossypium laxum</name>
    <dbReference type="NCBI Taxonomy" id="34288"/>
    <lineage>
        <taxon>Eukaryota</taxon>
        <taxon>Viridiplantae</taxon>
        <taxon>Streptophyta</taxon>
        <taxon>Embryophyta</taxon>
        <taxon>Tracheophyta</taxon>
        <taxon>Spermatophyta</taxon>
        <taxon>Magnoliopsida</taxon>
        <taxon>eudicotyledons</taxon>
        <taxon>Gunneridae</taxon>
        <taxon>Pentapetalae</taxon>
        <taxon>rosids</taxon>
        <taxon>malvids</taxon>
        <taxon>Malvales</taxon>
        <taxon>Malvaceae</taxon>
        <taxon>Malvoideae</taxon>
        <taxon>Gossypium</taxon>
    </lineage>
</organism>
<evidence type="ECO:0000313" key="2">
    <source>
        <dbReference type="Proteomes" id="UP000593574"/>
    </source>
</evidence>
<dbReference type="Proteomes" id="UP000593574">
    <property type="component" value="Unassembled WGS sequence"/>
</dbReference>
<sequence length="153" mass="17734">NYDKTFPGGITLRVCQVGGEEDYYSYNGVVGLHEDGPVVGGSIYVVDRRDVCEQLLGRVSKMIYGSQIDMNWLRRNFDEHWPTFHVQYINIWNNRYGFLPTREAIVASELAYHSEYMPWFKVHGKPYLLAEEARGRQPYTRRALMHLRSGGAI</sequence>
<comment type="caution">
    <text evidence="1">The sequence shown here is derived from an EMBL/GenBank/DDBJ whole genome shotgun (WGS) entry which is preliminary data.</text>
</comment>
<evidence type="ECO:0000313" key="1">
    <source>
        <dbReference type="EMBL" id="MBA0726641.1"/>
    </source>
</evidence>
<dbReference type="AlphaFoldDB" id="A0A7J9ARG0"/>
<name>A0A7J9ARG0_9ROSI</name>
<feature type="non-terminal residue" evidence="1">
    <location>
        <position position="153"/>
    </location>
</feature>
<gene>
    <name evidence="1" type="ORF">Golax_002455</name>
</gene>
<feature type="non-terminal residue" evidence="1">
    <location>
        <position position="1"/>
    </location>
</feature>
<accession>A0A7J9ARG0</accession>